<proteinExistence type="predicted"/>
<protein>
    <submittedName>
        <fullName evidence="1">Uncharacterized protein</fullName>
    </submittedName>
</protein>
<reference evidence="1" key="1">
    <citation type="journal article" date="2020" name="Stud. Mycol.">
        <title>101 Dothideomycetes genomes: a test case for predicting lifestyles and emergence of pathogens.</title>
        <authorList>
            <person name="Haridas S."/>
            <person name="Albert R."/>
            <person name="Binder M."/>
            <person name="Bloem J."/>
            <person name="Labutti K."/>
            <person name="Salamov A."/>
            <person name="Andreopoulos B."/>
            <person name="Baker S."/>
            <person name="Barry K."/>
            <person name="Bills G."/>
            <person name="Bluhm B."/>
            <person name="Cannon C."/>
            <person name="Castanera R."/>
            <person name="Culley D."/>
            <person name="Daum C."/>
            <person name="Ezra D."/>
            <person name="Gonzalez J."/>
            <person name="Henrissat B."/>
            <person name="Kuo A."/>
            <person name="Liang C."/>
            <person name="Lipzen A."/>
            <person name="Lutzoni F."/>
            <person name="Magnuson J."/>
            <person name="Mondo S."/>
            <person name="Nolan M."/>
            <person name="Ohm R."/>
            <person name="Pangilinan J."/>
            <person name="Park H.-J."/>
            <person name="Ramirez L."/>
            <person name="Alfaro M."/>
            <person name="Sun H."/>
            <person name="Tritt A."/>
            <person name="Yoshinaga Y."/>
            <person name="Zwiers L.-H."/>
            <person name="Turgeon B."/>
            <person name="Goodwin S."/>
            <person name="Spatafora J."/>
            <person name="Crous P."/>
            <person name="Grigoriev I."/>
        </authorList>
    </citation>
    <scope>NUCLEOTIDE SEQUENCE</scope>
    <source>
        <strain evidence="1">CBS 480.64</strain>
    </source>
</reference>
<keyword evidence="2" id="KW-1185">Reference proteome</keyword>
<gene>
    <name evidence="1" type="ORF">K470DRAFT_151834</name>
</gene>
<name>A0A6A7BS66_9PEZI</name>
<evidence type="ECO:0000313" key="2">
    <source>
        <dbReference type="Proteomes" id="UP000799421"/>
    </source>
</evidence>
<dbReference type="AlphaFoldDB" id="A0A6A7BS66"/>
<organism evidence="1 2">
    <name type="scientific">Piedraia hortae CBS 480.64</name>
    <dbReference type="NCBI Taxonomy" id="1314780"/>
    <lineage>
        <taxon>Eukaryota</taxon>
        <taxon>Fungi</taxon>
        <taxon>Dikarya</taxon>
        <taxon>Ascomycota</taxon>
        <taxon>Pezizomycotina</taxon>
        <taxon>Dothideomycetes</taxon>
        <taxon>Dothideomycetidae</taxon>
        <taxon>Capnodiales</taxon>
        <taxon>Piedraiaceae</taxon>
        <taxon>Piedraia</taxon>
    </lineage>
</organism>
<dbReference type="EMBL" id="MU006024">
    <property type="protein sequence ID" value="KAF2857902.1"/>
    <property type="molecule type" value="Genomic_DNA"/>
</dbReference>
<sequence length="106" mass="12121">MEGRNFTSSPSGLIWDVQAITVAKVFVEETDQADRQGIFMEVCHRYLSQGPATPMSSLLRWRSYIRAATRPDISTNEAIWYVGQTTVMYKATRASMDVVRQLIREM</sequence>
<evidence type="ECO:0000313" key="1">
    <source>
        <dbReference type="EMBL" id="KAF2857902.1"/>
    </source>
</evidence>
<dbReference type="Proteomes" id="UP000799421">
    <property type="component" value="Unassembled WGS sequence"/>
</dbReference>
<accession>A0A6A7BS66</accession>